<keyword evidence="2" id="KW-1185">Reference proteome</keyword>
<sequence length="69" mass="7984">MHQQPQIPKLLINCHMFDHDVEDDEEREMTATSRGCEVDVAGEANEDDEEGEMLLWFSFSGRRIDGEDK</sequence>
<evidence type="ECO:0000313" key="1">
    <source>
        <dbReference type="EMBL" id="KAK9152976.1"/>
    </source>
</evidence>
<dbReference type="AlphaFoldDB" id="A0AAP0KI34"/>
<reference evidence="1 2" key="1">
    <citation type="submission" date="2024-01" db="EMBL/GenBank/DDBJ databases">
        <title>Genome assemblies of Stephania.</title>
        <authorList>
            <person name="Yang L."/>
        </authorList>
    </citation>
    <scope>NUCLEOTIDE SEQUENCE [LARGE SCALE GENOMIC DNA]</scope>
    <source>
        <strain evidence="1">QJT</strain>
        <tissue evidence="1">Leaf</tissue>
    </source>
</reference>
<protein>
    <submittedName>
        <fullName evidence="1">Uncharacterized protein</fullName>
    </submittedName>
</protein>
<comment type="caution">
    <text evidence="1">The sequence shown here is derived from an EMBL/GenBank/DDBJ whole genome shotgun (WGS) entry which is preliminary data.</text>
</comment>
<organism evidence="1 2">
    <name type="scientific">Stephania japonica</name>
    <dbReference type="NCBI Taxonomy" id="461633"/>
    <lineage>
        <taxon>Eukaryota</taxon>
        <taxon>Viridiplantae</taxon>
        <taxon>Streptophyta</taxon>
        <taxon>Embryophyta</taxon>
        <taxon>Tracheophyta</taxon>
        <taxon>Spermatophyta</taxon>
        <taxon>Magnoliopsida</taxon>
        <taxon>Ranunculales</taxon>
        <taxon>Menispermaceae</taxon>
        <taxon>Menispermoideae</taxon>
        <taxon>Cissampelideae</taxon>
        <taxon>Stephania</taxon>
    </lineage>
</organism>
<accession>A0AAP0KI34</accession>
<proteinExistence type="predicted"/>
<dbReference type="Proteomes" id="UP001417504">
    <property type="component" value="Unassembled WGS sequence"/>
</dbReference>
<gene>
    <name evidence="1" type="ORF">Sjap_000456</name>
</gene>
<dbReference type="EMBL" id="JBBNAE010000001">
    <property type="protein sequence ID" value="KAK9152976.1"/>
    <property type="molecule type" value="Genomic_DNA"/>
</dbReference>
<name>A0AAP0KI34_9MAGN</name>
<evidence type="ECO:0000313" key="2">
    <source>
        <dbReference type="Proteomes" id="UP001417504"/>
    </source>
</evidence>